<evidence type="ECO:0000256" key="2">
    <source>
        <dbReference type="ARBA" id="ARBA00004555"/>
    </source>
</evidence>
<dbReference type="GO" id="GO:0000149">
    <property type="term" value="F:SNARE binding"/>
    <property type="evidence" value="ECO:0007669"/>
    <property type="project" value="TreeGrafter"/>
</dbReference>
<proteinExistence type="inferred from homology"/>
<protein>
    <recommendedName>
        <fullName evidence="12">ENTH domain-containing protein</fullName>
    </recommendedName>
</protein>
<organism evidence="13 14">
    <name type="scientific">Coptotermes formosanus</name>
    <name type="common">Formosan subterranean termite</name>
    <dbReference type="NCBI Taxonomy" id="36987"/>
    <lineage>
        <taxon>Eukaryota</taxon>
        <taxon>Metazoa</taxon>
        <taxon>Ecdysozoa</taxon>
        <taxon>Arthropoda</taxon>
        <taxon>Hexapoda</taxon>
        <taxon>Insecta</taxon>
        <taxon>Pterygota</taxon>
        <taxon>Neoptera</taxon>
        <taxon>Polyneoptera</taxon>
        <taxon>Dictyoptera</taxon>
        <taxon>Blattodea</taxon>
        <taxon>Blattoidea</taxon>
        <taxon>Termitoidae</taxon>
        <taxon>Rhinotermitidae</taxon>
        <taxon>Coptotermes</taxon>
    </lineage>
</organism>
<evidence type="ECO:0000256" key="7">
    <source>
        <dbReference type="ARBA" id="ARBA00023136"/>
    </source>
</evidence>
<dbReference type="GO" id="GO:0005905">
    <property type="term" value="C:clathrin-coated pit"/>
    <property type="evidence" value="ECO:0007669"/>
    <property type="project" value="UniProtKB-SubCell"/>
</dbReference>
<comment type="subcellular location">
    <subcellularLocation>
        <location evidence="1">Cytoplasmic vesicle</location>
        <location evidence="1">Clathrin-coated vesicle</location>
    </subcellularLocation>
    <subcellularLocation>
        <location evidence="2">Golgi apparatus</location>
    </subcellularLocation>
    <subcellularLocation>
        <location evidence="3">Membrane</location>
        <location evidence="3">Clathrin-coated pit</location>
    </subcellularLocation>
</comment>
<keyword evidence="14" id="KW-1185">Reference proteome</keyword>
<dbReference type="SUPFAM" id="SSF48464">
    <property type="entry name" value="ENTH/VHS domain"/>
    <property type="match status" value="1"/>
</dbReference>
<dbReference type="GO" id="GO:0005794">
    <property type="term" value="C:Golgi apparatus"/>
    <property type="evidence" value="ECO:0007669"/>
    <property type="project" value="UniProtKB-SubCell"/>
</dbReference>
<dbReference type="GO" id="GO:0005545">
    <property type="term" value="F:1-phosphatidylinositol binding"/>
    <property type="evidence" value="ECO:0007669"/>
    <property type="project" value="InterPro"/>
</dbReference>
<dbReference type="Gene3D" id="1.25.40.90">
    <property type="match status" value="1"/>
</dbReference>
<feature type="region of interest" description="Disordered" evidence="11">
    <location>
        <begin position="367"/>
        <end position="394"/>
    </location>
</feature>
<keyword evidence="6" id="KW-0333">Golgi apparatus</keyword>
<reference evidence="14" key="1">
    <citation type="submission" date="2020-01" db="EMBL/GenBank/DDBJ databases">
        <title>Draft genome sequence of the Termite Coptotermes fromosanus.</title>
        <authorList>
            <person name="Itakura S."/>
            <person name="Yosikawa Y."/>
            <person name="Umezawa K."/>
        </authorList>
    </citation>
    <scope>NUCLEOTIDE SEQUENCE [LARGE SCALE GENOMIC DNA]</scope>
</reference>
<evidence type="ECO:0000256" key="3">
    <source>
        <dbReference type="ARBA" id="ARBA00004600"/>
    </source>
</evidence>
<dbReference type="GO" id="GO:0008021">
    <property type="term" value="C:synaptic vesicle"/>
    <property type="evidence" value="ECO:0007669"/>
    <property type="project" value="TreeGrafter"/>
</dbReference>
<comment type="subunit">
    <text evidence="10">Binds clathrin and phosphatidylinositol 4,5-bisphosphate.</text>
</comment>
<evidence type="ECO:0000256" key="6">
    <source>
        <dbReference type="ARBA" id="ARBA00023034"/>
    </source>
</evidence>
<feature type="region of interest" description="Disordered" evidence="11">
    <location>
        <begin position="701"/>
        <end position="724"/>
    </location>
</feature>
<dbReference type="InParanoid" id="A0A6L2Q373"/>
<dbReference type="GO" id="GO:0040011">
    <property type="term" value="P:locomotion"/>
    <property type="evidence" value="ECO:0007669"/>
    <property type="project" value="UniProtKB-ARBA"/>
</dbReference>
<dbReference type="Proteomes" id="UP000502823">
    <property type="component" value="Unassembled WGS sequence"/>
</dbReference>
<dbReference type="SMART" id="SM00273">
    <property type="entry name" value="ENTH"/>
    <property type="match status" value="1"/>
</dbReference>
<dbReference type="InterPro" id="IPR014712">
    <property type="entry name" value="ANTH_dom_sf"/>
</dbReference>
<feature type="region of interest" description="Disordered" evidence="11">
    <location>
        <begin position="301"/>
        <end position="320"/>
    </location>
</feature>
<gene>
    <name evidence="13" type="ORF">Cfor_08294</name>
</gene>
<dbReference type="InterPro" id="IPR045192">
    <property type="entry name" value="AP180-like"/>
</dbReference>
<feature type="compositionally biased region" description="Polar residues" evidence="11">
    <location>
        <begin position="304"/>
        <end position="320"/>
    </location>
</feature>
<dbReference type="CDD" id="cd16985">
    <property type="entry name" value="ANTH_N_AP180"/>
    <property type="match status" value="1"/>
</dbReference>
<dbReference type="Gene3D" id="1.20.58.150">
    <property type="entry name" value="ANTH domain"/>
    <property type="match status" value="1"/>
</dbReference>
<dbReference type="FunFam" id="1.25.40.90:FF:000017">
    <property type="entry name" value="Phosphatidylinositol-binding clathrin assembly protein LAP"/>
    <property type="match status" value="1"/>
</dbReference>
<dbReference type="PANTHER" id="PTHR22951:SF5">
    <property type="entry name" value="PHOSPHATIDYLINOSITOL-BINDING CLATHRIN ASSEMBLY PROTEIN LAP"/>
    <property type="match status" value="1"/>
</dbReference>
<evidence type="ECO:0000256" key="9">
    <source>
        <dbReference type="ARBA" id="ARBA00023329"/>
    </source>
</evidence>
<dbReference type="GO" id="GO:0072583">
    <property type="term" value="P:clathrin-dependent endocytosis"/>
    <property type="evidence" value="ECO:0007669"/>
    <property type="project" value="InterPro"/>
</dbReference>
<evidence type="ECO:0000256" key="10">
    <source>
        <dbReference type="ARBA" id="ARBA00064895"/>
    </source>
</evidence>
<evidence type="ECO:0000256" key="8">
    <source>
        <dbReference type="ARBA" id="ARBA00023176"/>
    </source>
</evidence>
<feature type="non-terminal residue" evidence="13">
    <location>
        <position position="867"/>
    </location>
</feature>
<dbReference type="AlphaFoldDB" id="A0A6L2Q373"/>
<comment type="caution">
    <text evidence="13">The sequence shown here is derived from an EMBL/GenBank/DDBJ whole genome shotgun (WGS) entry which is preliminary data.</text>
</comment>
<dbReference type="InterPro" id="IPR013809">
    <property type="entry name" value="ENTH"/>
</dbReference>
<sequence length="867" mass="89798">MAGQTINDRLLAARHSIAGQGLAKSVCKATTEEMIGPKKKHLDYLLHCTNEPNVSIPQLANLLIERSQNTNWVVVFKALITVHHMLCYGNERFTQYLASSNSTFQLSNFLDKSGVQGVAKIKNVLLPGYDMSPFIRRYARYLNEKALSYRTVAFDFCKVKRGKEDGTLRTMNAEKLLKTLPVLQSQLDALLEFDCTANDLTNGVINMAFMLLFRDLIRLFACYNDGIINLLEKYFDMNKKQCRDALDLYKKFLIRMDRVAEFLKVAENVGIDKGDIPDLTKAPSSLLDALEQHLASLEGKKGSAANTPTQTASNRTNVKSGVSALSSTSTAFGTAAANTRLDSHTNGIDESLKQQVLAEEEAAMNQYKAKVSSPTSSGGPSTNPFLSSPTAAATTSNTTQPIVDLFGSLPPAADTSQSTKASDDLLQLSANPFADMFSAPPQTGSVPVTAVSDMWLSNGFRGAQPATNAFVSDQSFNSVFGGTETSSAASAGMAAPNPFMSDFSPAPGGQHVTSSSAGGGGMDLFEDQGVGNTSQINTDASTDLFGADFSSVGQAQGPSLGSKGTDLFGDVSGSDATLRPTEAMGMALGFEGSAGGEVQAGTGSEEPKPVDSVGGVSEGSDTGKPQPPFSSLAASVPPAPAPAPVMPSSKVMSPPPPRPPPPATGGTPRTTSPGPLSGSPSRILPATATSKSAFDDLNDSIRAALGGSPTRPPPPAGATTQVPGQGVVPAPTYIGGAGIAGFGGFDMALQGQPGGTVIPPQPQAMISGGGGMVFGPPGGTPIGYGSPAKQGISMTAHPSDPASGKVLTGDLDSSLASLAQNLSINKGSQVTVKGVQWNSPKNVAKPGGTGWTPQPMAATTGAGYRPM</sequence>
<evidence type="ECO:0000256" key="1">
    <source>
        <dbReference type="ARBA" id="ARBA00004132"/>
    </source>
</evidence>
<feature type="compositionally biased region" description="Low complexity" evidence="11">
    <location>
        <begin position="372"/>
        <end position="394"/>
    </location>
</feature>
<feature type="region of interest" description="Disordered" evidence="11">
    <location>
        <begin position="838"/>
        <end position="867"/>
    </location>
</feature>
<dbReference type="EMBL" id="BLKM01000898">
    <property type="protein sequence ID" value="GFG39341.1"/>
    <property type="molecule type" value="Genomic_DNA"/>
</dbReference>
<feature type="region of interest" description="Disordered" evidence="11">
    <location>
        <begin position="506"/>
        <end position="537"/>
    </location>
</feature>
<dbReference type="Pfam" id="PF07651">
    <property type="entry name" value="ANTH"/>
    <property type="match status" value="1"/>
</dbReference>
<feature type="region of interest" description="Disordered" evidence="11">
    <location>
        <begin position="592"/>
        <end position="684"/>
    </location>
</feature>
<feature type="compositionally biased region" description="Gly residues" evidence="11">
    <location>
        <begin position="767"/>
        <end position="782"/>
    </location>
</feature>
<evidence type="ECO:0000313" key="14">
    <source>
        <dbReference type="Proteomes" id="UP000502823"/>
    </source>
</evidence>
<evidence type="ECO:0000313" key="13">
    <source>
        <dbReference type="EMBL" id="GFG39341.1"/>
    </source>
</evidence>
<feature type="compositionally biased region" description="Low complexity" evidence="11">
    <location>
        <begin position="664"/>
        <end position="681"/>
    </location>
</feature>
<evidence type="ECO:0000256" key="4">
    <source>
        <dbReference type="ARBA" id="ARBA00008011"/>
    </source>
</evidence>
<feature type="compositionally biased region" description="Pro residues" evidence="11">
    <location>
        <begin position="653"/>
        <end position="663"/>
    </location>
</feature>
<dbReference type="PANTHER" id="PTHR22951">
    <property type="entry name" value="CLATHRIN ASSEMBLY PROTEIN"/>
    <property type="match status" value="1"/>
</dbReference>
<dbReference type="GO" id="GO:0030136">
    <property type="term" value="C:clathrin-coated vesicle"/>
    <property type="evidence" value="ECO:0007669"/>
    <property type="project" value="UniProtKB-SubCell"/>
</dbReference>
<name>A0A6L2Q373_COPFO</name>
<dbReference type="FunFam" id="1.20.58.150:FF:000001">
    <property type="entry name" value="phosphatidylinositol-binding clathrin assembly protein-like isoform X1"/>
    <property type="match status" value="1"/>
</dbReference>
<dbReference type="InterPro" id="IPR011417">
    <property type="entry name" value="ANTH_dom"/>
</dbReference>
<dbReference type="GO" id="GO:0016185">
    <property type="term" value="P:synaptic vesicle budding from presynaptic endocytic zone membrane"/>
    <property type="evidence" value="ECO:0007669"/>
    <property type="project" value="TreeGrafter"/>
</dbReference>
<keyword evidence="7" id="KW-0472">Membrane</keyword>
<dbReference type="OrthoDB" id="44015at2759"/>
<dbReference type="GO" id="GO:0098894">
    <property type="term" value="C:extrinsic component of presynaptic endocytic zone membrane"/>
    <property type="evidence" value="ECO:0007669"/>
    <property type="project" value="TreeGrafter"/>
</dbReference>
<dbReference type="GO" id="GO:0005546">
    <property type="term" value="F:phosphatidylinositol-4,5-bisphosphate binding"/>
    <property type="evidence" value="ECO:0007669"/>
    <property type="project" value="TreeGrafter"/>
</dbReference>
<keyword evidence="8" id="KW-0168">Coated pit</keyword>
<evidence type="ECO:0000256" key="5">
    <source>
        <dbReference type="ARBA" id="ARBA00022583"/>
    </source>
</evidence>
<dbReference type="SUPFAM" id="SSF89009">
    <property type="entry name" value="GAT-like domain"/>
    <property type="match status" value="1"/>
</dbReference>
<keyword evidence="5" id="KW-0254">Endocytosis</keyword>
<feature type="region of interest" description="Disordered" evidence="11">
    <location>
        <begin position="554"/>
        <end position="576"/>
    </location>
</feature>
<feature type="region of interest" description="Disordered" evidence="11">
    <location>
        <begin position="402"/>
        <end position="421"/>
    </location>
</feature>
<feature type="domain" description="ENTH" evidence="12">
    <location>
        <begin position="14"/>
        <end position="156"/>
    </location>
</feature>
<feature type="region of interest" description="Disordered" evidence="11">
    <location>
        <begin position="753"/>
        <end position="808"/>
    </location>
</feature>
<dbReference type="GO" id="GO:0048268">
    <property type="term" value="P:clathrin coat assembly"/>
    <property type="evidence" value="ECO:0007669"/>
    <property type="project" value="InterPro"/>
</dbReference>
<accession>A0A6L2Q373</accession>
<evidence type="ECO:0000259" key="12">
    <source>
        <dbReference type="PROSITE" id="PS50942"/>
    </source>
</evidence>
<comment type="similarity">
    <text evidence="4">Belongs to the PICALM/SNAP91 family.</text>
</comment>
<dbReference type="GO" id="GO:0032050">
    <property type="term" value="F:clathrin heavy chain binding"/>
    <property type="evidence" value="ECO:0007669"/>
    <property type="project" value="TreeGrafter"/>
</dbReference>
<dbReference type="InterPro" id="IPR008942">
    <property type="entry name" value="ENTH_VHS"/>
</dbReference>
<evidence type="ECO:0000256" key="11">
    <source>
        <dbReference type="SAM" id="MobiDB-lite"/>
    </source>
</evidence>
<keyword evidence="9" id="KW-0968">Cytoplasmic vesicle</keyword>
<dbReference type="PROSITE" id="PS50942">
    <property type="entry name" value="ENTH"/>
    <property type="match status" value="1"/>
</dbReference>